<protein>
    <recommendedName>
        <fullName evidence="8">RRM domain-containing protein</fullName>
    </recommendedName>
</protein>
<feature type="domain" description="RRM" evidence="8">
    <location>
        <begin position="569"/>
        <end position="641"/>
    </location>
</feature>
<dbReference type="CDD" id="cd12320">
    <property type="entry name" value="RRM6_RBM19_RRM5_MRD1"/>
    <property type="match status" value="1"/>
</dbReference>
<evidence type="ECO:0000256" key="4">
    <source>
        <dbReference type="ARBA" id="ARBA00022884"/>
    </source>
</evidence>
<dbReference type="SMART" id="SM00360">
    <property type="entry name" value="RRM"/>
    <property type="match status" value="5"/>
</dbReference>
<evidence type="ECO:0000259" key="8">
    <source>
        <dbReference type="PROSITE" id="PS50102"/>
    </source>
</evidence>
<reference evidence="9" key="1">
    <citation type="journal article" date="2020" name="Fungal Divers.">
        <title>Resolving the Mortierellaceae phylogeny through synthesis of multi-gene phylogenetics and phylogenomics.</title>
        <authorList>
            <person name="Vandepol N."/>
            <person name="Liber J."/>
            <person name="Desiro A."/>
            <person name="Na H."/>
            <person name="Kennedy M."/>
            <person name="Barry K."/>
            <person name="Grigoriev I.V."/>
            <person name="Miller A.N."/>
            <person name="O'Donnell K."/>
            <person name="Stajich J.E."/>
            <person name="Bonito G."/>
        </authorList>
    </citation>
    <scope>NUCLEOTIDE SEQUENCE</scope>
    <source>
        <strain evidence="9">MES-2147</strain>
    </source>
</reference>
<feature type="domain" description="RRM" evidence="8">
    <location>
        <begin position="697"/>
        <end position="780"/>
    </location>
</feature>
<feature type="region of interest" description="Disordered" evidence="7">
    <location>
        <begin position="321"/>
        <end position="360"/>
    </location>
</feature>
<evidence type="ECO:0000256" key="2">
    <source>
        <dbReference type="ARBA" id="ARBA00008033"/>
    </source>
</evidence>
<dbReference type="PROSITE" id="PS50102">
    <property type="entry name" value="RRM"/>
    <property type="match status" value="5"/>
</dbReference>
<keyword evidence="3" id="KW-0677">Repeat</keyword>
<feature type="region of interest" description="Disordered" evidence="7">
    <location>
        <begin position="459"/>
        <end position="485"/>
    </location>
</feature>
<feature type="domain" description="RRM" evidence="8">
    <location>
        <begin position="797"/>
        <end position="874"/>
    </location>
</feature>
<feature type="region of interest" description="Disordered" evidence="7">
    <location>
        <begin position="135"/>
        <end position="154"/>
    </location>
</feature>
<proteinExistence type="inferred from homology"/>
<dbReference type="GO" id="GO:0003729">
    <property type="term" value="F:mRNA binding"/>
    <property type="evidence" value="ECO:0007669"/>
    <property type="project" value="TreeGrafter"/>
</dbReference>
<evidence type="ECO:0000313" key="9">
    <source>
        <dbReference type="EMBL" id="KAF9988227.1"/>
    </source>
</evidence>
<evidence type="ECO:0000313" key="10">
    <source>
        <dbReference type="Proteomes" id="UP000749646"/>
    </source>
</evidence>
<dbReference type="AlphaFoldDB" id="A0A9P6MBZ1"/>
<dbReference type="FunFam" id="3.30.70.330:FF:000277">
    <property type="entry name" value="RNA binding motif protein 19"/>
    <property type="match status" value="1"/>
</dbReference>
<feature type="domain" description="RRM" evidence="8">
    <location>
        <begin position="382"/>
        <end position="460"/>
    </location>
</feature>
<dbReference type="Proteomes" id="UP000749646">
    <property type="component" value="Unassembled WGS sequence"/>
</dbReference>
<evidence type="ECO:0000256" key="3">
    <source>
        <dbReference type="ARBA" id="ARBA00022737"/>
    </source>
</evidence>
<sequence length="918" mass="103159">MGFTATVVAAKGTLPRCVGCNQQIARGEKRLVHKFSSNASQRWTSTVSYPSSRLIVKNLPKHLSDERFREHFSSIGDVTDAKLMKSSLGNSRRFGFIGFRTEKEAKTALTHFNNTFIDTSKITVEKAKEIGDGSLPRAWSQHSIGTSAHARRMGADRQKKEVTEAAQKLERKREVDLELQRKKEHIAQLYQAENDPNLKEYLEVMQSRTSSKSWANDDALELNTEKVGHNRGSKNQKAKAQVVAIKNRKPGGEGLMVTQTKITFEDSDDELYDNLPAPKVKDQTSAEENEENVVMSETPKEDDLVNSSEVTDMDWLRSRMAKAPAESVNEINPDDKEEEEAEKSYSKPTTAPNVAQEPPNRPAIISAEEEEEIAKNLIADTGRLFVRNLPYTCTEEELRKLFEKYGPLSEVHMPIAKDTKKPKGYAYVLYLLPEHAVKAFTALDKKFFQGRLLHILASKEKPQKKEDEENPLGPGGRPLSVKKQRELKKKGQAGVDFNWNTLYMNSDAIAASIADRLNVSKADILNPDANNMAVRLAVAETQIIMETKKFLEEEGINVDAFGKKERSDTVILVKNIPYSTMEQELQDLFGTHGDLGRVLMPPAKTIAIVEFLQPSEARSAFSHLAYRRFKDSILYLEKAPVGVFNSKYVPQMMNKKAERKVASEEEEALSKKITSTQLMDATTTAQDSKSADNFEGATLFIKNINFKTTDAGLKKAFASVDGIKSTLIRYKPDPKNPGKTLSMGFGFAEFVSKEKTVNAMKAMNGFILDGNKLEIKFSDRKSDNKSNGRVAPKDHGTKLIVRNIPFEATKKDVQGLFSSFGQLKSVRLPKKMSGGHRGFAFLDFMTKQEAKNVYENVANTHLLGRHLVIEWAEEDEGLEVLREKVGRQFRKDDGHGSGKRRKIDMEDDDDMMMMMEDE</sequence>
<comment type="subcellular location">
    <subcellularLocation>
        <location evidence="1">Nucleus</location>
    </subcellularLocation>
</comment>
<organism evidence="9 10">
    <name type="scientific">Modicella reniformis</name>
    <dbReference type="NCBI Taxonomy" id="1440133"/>
    <lineage>
        <taxon>Eukaryota</taxon>
        <taxon>Fungi</taxon>
        <taxon>Fungi incertae sedis</taxon>
        <taxon>Mucoromycota</taxon>
        <taxon>Mortierellomycotina</taxon>
        <taxon>Mortierellomycetes</taxon>
        <taxon>Mortierellales</taxon>
        <taxon>Mortierellaceae</taxon>
        <taxon>Modicella</taxon>
    </lineage>
</organism>
<dbReference type="InterPro" id="IPR012677">
    <property type="entry name" value="Nucleotide-bd_a/b_plait_sf"/>
</dbReference>
<dbReference type="InterPro" id="IPR051945">
    <property type="entry name" value="RRM_MRD1_RNA_proc_ribogen"/>
</dbReference>
<feature type="domain" description="RRM" evidence="8">
    <location>
        <begin position="52"/>
        <end position="129"/>
    </location>
</feature>
<dbReference type="PANTHER" id="PTHR48039:SF5">
    <property type="entry name" value="RNA-BINDING PROTEIN 28"/>
    <property type="match status" value="1"/>
</dbReference>
<dbReference type="OrthoDB" id="439639at2759"/>
<keyword evidence="10" id="KW-1185">Reference proteome</keyword>
<comment type="caution">
    <text evidence="9">The sequence shown here is derived from an EMBL/GenBank/DDBJ whole genome shotgun (WGS) entry which is preliminary data.</text>
</comment>
<evidence type="ECO:0000256" key="1">
    <source>
        <dbReference type="ARBA" id="ARBA00004123"/>
    </source>
</evidence>
<comment type="similarity">
    <text evidence="2">Belongs to the RRM MRD1 family.</text>
</comment>
<dbReference type="InterPro" id="IPR035979">
    <property type="entry name" value="RBD_domain_sf"/>
</dbReference>
<dbReference type="CDD" id="cd12565">
    <property type="entry name" value="RRM1_MRD1"/>
    <property type="match status" value="1"/>
</dbReference>
<keyword evidence="5" id="KW-0539">Nucleus</keyword>
<dbReference type="PANTHER" id="PTHR48039">
    <property type="entry name" value="RNA-BINDING MOTIF PROTEIN 14B"/>
    <property type="match status" value="1"/>
</dbReference>
<evidence type="ECO:0000256" key="7">
    <source>
        <dbReference type="SAM" id="MobiDB-lite"/>
    </source>
</evidence>
<dbReference type="SUPFAM" id="SSF54928">
    <property type="entry name" value="RNA-binding domain, RBD"/>
    <property type="match status" value="3"/>
</dbReference>
<evidence type="ECO:0000256" key="5">
    <source>
        <dbReference type="ARBA" id="ARBA00023242"/>
    </source>
</evidence>
<gene>
    <name evidence="9" type="ORF">BGZ65_010367</name>
</gene>
<dbReference type="EMBL" id="JAAAHW010003137">
    <property type="protein sequence ID" value="KAF9988227.1"/>
    <property type="molecule type" value="Genomic_DNA"/>
</dbReference>
<feature type="region of interest" description="Disordered" evidence="7">
    <location>
        <begin position="890"/>
        <end position="911"/>
    </location>
</feature>
<dbReference type="GO" id="GO:0005634">
    <property type="term" value="C:nucleus"/>
    <property type="evidence" value="ECO:0007669"/>
    <property type="project" value="UniProtKB-SubCell"/>
</dbReference>
<dbReference type="Pfam" id="PF00076">
    <property type="entry name" value="RRM_1"/>
    <property type="match status" value="5"/>
</dbReference>
<keyword evidence="4 6" id="KW-0694">RNA-binding</keyword>
<accession>A0A9P6MBZ1</accession>
<dbReference type="Gene3D" id="3.30.70.330">
    <property type="match status" value="5"/>
</dbReference>
<name>A0A9P6MBZ1_9FUNG</name>
<feature type="region of interest" description="Disordered" evidence="7">
    <location>
        <begin position="268"/>
        <end position="308"/>
    </location>
</feature>
<dbReference type="InterPro" id="IPR000504">
    <property type="entry name" value="RRM_dom"/>
</dbReference>
<dbReference type="CDD" id="cd12317">
    <property type="entry name" value="RRM4_RBM19_RRM3_MRD1"/>
    <property type="match status" value="1"/>
</dbReference>
<evidence type="ECO:0000256" key="6">
    <source>
        <dbReference type="PROSITE-ProRule" id="PRU00176"/>
    </source>
</evidence>